<dbReference type="AlphaFoldDB" id="A0A0B4GPM7"/>
<dbReference type="GO" id="GO:0046856">
    <property type="term" value="P:phosphatidylinositol dephosphorylation"/>
    <property type="evidence" value="ECO:0007669"/>
    <property type="project" value="InterPro"/>
</dbReference>
<evidence type="ECO:0000256" key="2">
    <source>
        <dbReference type="SAM" id="Phobius"/>
    </source>
</evidence>
<keyword evidence="2" id="KW-0472">Membrane</keyword>
<dbReference type="Proteomes" id="UP000031186">
    <property type="component" value="Unassembled WGS sequence"/>
</dbReference>
<dbReference type="InterPro" id="IPR036691">
    <property type="entry name" value="Endo/exonu/phosph_ase_sf"/>
</dbReference>
<feature type="non-terminal residue" evidence="4">
    <location>
        <position position="1"/>
    </location>
</feature>
<keyword evidence="5" id="KW-1185">Reference proteome</keyword>
<organism evidence="4 5">
    <name type="scientific">Metarhizium anisopliae (strain ARSEF 549)</name>
    <dbReference type="NCBI Taxonomy" id="3151832"/>
    <lineage>
        <taxon>Eukaryota</taxon>
        <taxon>Fungi</taxon>
        <taxon>Dikarya</taxon>
        <taxon>Ascomycota</taxon>
        <taxon>Pezizomycotina</taxon>
        <taxon>Sordariomycetes</taxon>
        <taxon>Hypocreomycetidae</taxon>
        <taxon>Hypocreales</taxon>
        <taxon>Clavicipitaceae</taxon>
        <taxon>Metarhizium</taxon>
    </lineage>
</organism>
<dbReference type="PANTHER" id="PTHR11200:SF286">
    <property type="entry name" value="5-PHOSPHATASE, PUTATIVE (AFU_ORTHOLOGUE AFUA_5G07600)-RELATED"/>
    <property type="match status" value="1"/>
</dbReference>
<dbReference type="VEuPathDB" id="FungiDB:MAN_02628"/>
<dbReference type="EMBL" id="AZNF01000002">
    <property type="protein sequence ID" value="KID70114.1"/>
    <property type="molecule type" value="Genomic_DNA"/>
</dbReference>
<proteinExistence type="predicted"/>
<dbReference type="PANTHER" id="PTHR11200">
    <property type="entry name" value="INOSITOL 5-PHOSPHATASE"/>
    <property type="match status" value="1"/>
</dbReference>
<dbReference type="Pfam" id="PF22669">
    <property type="entry name" value="Exo_endo_phos2"/>
    <property type="match status" value="1"/>
</dbReference>
<protein>
    <submittedName>
        <fullName evidence="4">Endonuclease/exonuclease/phosphatase</fullName>
    </submittedName>
</protein>
<keyword evidence="4" id="KW-0255">Endonuclease</keyword>
<gene>
    <name evidence="4" type="ORF">MAN_02628</name>
</gene>
<keyword evidence="4" id="KW-0378">Hydrolase</keyword>
<dbReference type="SUPFAM" id="SSF56219">
    <property type="entry name" value="DNase I-like"/>
    <property type="match status" value="1"/>
</dbReference>
<evidence type="ECO:0000313" key="4">
    <source>
        <dbReference type="EMBL" id="KID70114.1"/>
    </source>
</evidence>
<evidence type="ECO:0000259" key="3">
    <source>
        <dbReference type="SMART" id="SM00128"/>
    </source>
</evidence>
<feature type="transmembrane region" description="Helical" evidence="2">
    <location>
        <begin position="525"/>
        <end position="542"/>
    </location>
</feature>
<evidence type="ECO:0000313" key="5">
    <source>
        <dbReference type="Proteomes" id="UP000031186"/>
    </source>
</evidence>
<dbReference type="GO" id="GO:0004439">
    <property type="term" value="F:phosphatidylinositol-4,5-bisphosphate 5-phosphatase activity"/>
    <property type="evidence" value="ECO:0007669"/>
    <property type="project" value="TreeGrafter"/>
</dbReference>
<dbReference type="Gene3D" id="3.60.10.10">
    <property type="entry name" value="Endonuclease/exonuclease/phosphatase"/>
    <property type="match status" value="1"/>
</dbReference>
<dbReference type="InterPro" id="IPR000300">
    <property type="entry name" value="IPPc"/>
</dbReference>
<reference evidence="4 5" key="1">
    <citation type="journal article" date="2014" name="Proc. Natl. Acad. Sci. U.S.A.">
        <title>Trajectory and genomic determinants of fungal-pathogen speciation and host adaptation.</title>
        <authorList>
            <person name="Hu X."/>
            <person name="Xiao G."/>
            <person name="Zheng P."/>
            <person name="Shang Y."/>
            <person name="Su Y."/>
            <person name="Zhang X."/>
            <person name="Liu X."/>
            <person name="Zhan S."/>
            <person name="St Leger R.J."/>
            <person name="Wang C."/>
        </authorList>
    </citation>
    <scope>NUCLEOTIDE SEQUENCE [LARGE SCALE GENOMIC DNA]</scope>
    <source>
        <strain evidence="4 5">ARSEF 549</strain>
    </source>
</reference>
<keyword evidence="4" id="KW-0540">Nuclease</keyword>
<keyword evidence="2" id="KW-0812">Transmembrane</keyword>
<dbReference type="OrthoDB" id="62798at2759"/>
<accession>A0A0B4GPM7</accession>
<comment type="caution">
    <text evidence="4">The sequence shown here is derived from an EMBL/GenBank/DDBJ whole genome shotgun (WGS) entry which is preliminary data.</text>
</comment>
<evidence type="ECO:0000256" key="1">
    <source>
        <dbReference type="SAM" id="MobiDB-lite"/>
    </source>
</evidence>
<dbReference type="GO" id="GO:0004519">
    <property type="term" value="F:endonuclease activity"/>
    <property type="evidence" value="ECO:0007669"/>
    <property type="project" value="UniProtKB-KW"/>
</dbReference>
<dbReference type="InterPro" id="IPR046985">
    <property type="entry name" value="IP5"/>
</dbReference>
<dbReference type="HOGENOM" id="CLU_025224_1_0_1"/>
<feature type="domain" description="Inositol polyphosphate-related phosphatase" evidence="3">
    <location>
        <begin position="53"/>
        <end position="466"/>
    </location>
</feature>
<sequence length="545" mass="60311">MASSMSTWTLLDVEQPLSLASTNSSSSTRAGFVSDDNPRNVDGSTKEAAMAPSTLGLLMLTFNCAKKLVNVDVLANHVHTAFTNNATTLPDVVVFALQEVAPLSSAFISSRYLEEYFARFDDAVNLAARQYESNGTPREEPLVSVAQTVSGPEPPSPQRRSYALVAAHNVGYTAILLFARDPDRIRNLKHAEVGFGTAEMGNKGAVGIRALYDVDGTGARCTEVTFVAAHLAAMEWNLARRNANWAAIVRGLTFGDPEVILNDLRGPEGARVPAQPAENNDQGTEGHRLLHDVHDEQHVQVQRAMHDISVFKPSSHLFVAGDLNYRISTSSPPPDAVFPSLDPSSPNYYPAFFPLDQLTRERRAGRTMHGLSEHQVSFPPTYKYDVQPKLSAVPDQDETEVPWKFAKHRYPSWTDRVLYLDLPPWVKSRGDHPSMNVIAYDALPLLRSSDHRPVYLRVEVPLIPPHDLSPPASTEHTADGETLKDPRVRLPIEVDPEAWSRRRVARQWELAVGWGAFLGSTKEGAWIWATLLAGGVAAWWLYKTW</sequence>
<keyword evidence="2" id="KW-1133">Transmembrane helix</keyword>
<feature type="region of interest" description="Disordered" evidence="1">
    <location>
        <begin position="21"/>
        <end position="46"/>
    </location>
</feature>
<dbReference type="SMART" id="SM00128">
    <property type="entry name" value="IPPc"/>
    <property type="match status" value="1"/>
</dbReference>
<name>A0A0B4GPM7_METAF</name>